<feature type="domain" description="Ig-like" evidence="13">
    <location>
        <begin position="85"/>
        <end position="203"/>
    </location>
</feature>
<evidence type="ECO:0000256" key="10">
    <source>
        <dbReference type="ARBA" id="ARBA00023319"/>
    </source>
</evidence>
<dbReference type="Ensembl" id="ENSOSIT00000003731.1">
    <property type="protein sequence ID" value="ENSOSIP00000003481.1"/>
    <property type="gene ID" value="ENSOSIG00000002297.1"/>
</dbReference>
<evidence type="ECO:0000256" key="9">
    <source>
        <dbReference type="ARBA" id="ARBA00023180"/>
    </source>
</evidence>
<keyword evidence="10" id="KW-0393">Immunoglobulin domain</keyword>
<dbReference type="InterPro" id="IPR013783">
    <property type="entry name" value="Ig-like_fold"/>
</dbReference>
<feature type="chain" id="PRO_5034812719" description="Ig-like domain-containing protein" evidence="12">
    <location>
        <begin position="20"/>
        <end position="275"/>
    </location>
</feature>
<keyword evidence="9" id="KW-0325">Glycoprotein</keyword>
<protein>
    <recommendedName>
        <fullName evidence="13">Ig-like domain-containing protein</fullName>
    </recommendedName>
</protein>
<evidence type="ECO:0000313" key="14">
    <source>
        <dbReference type="Ensembl" id="ENSOSIP00000003481.1"/>
    </source>
</evidence>
<dbReference type="Pfam" id="PF07686">
    <property type="entry name" value="V-set"/>
    <property type="match status" value="1"/>
</dbReference>
<name>A0A8C7WUB2_9TELE</name>
<dbReference type="AlphaFoldDB" id="A0A8C7WUB2"/>
<keyword evidence="5 11" id="KW-1133">Transmembrane helix</keyword>
<evidence type="ECO:0000256" key="8">
    <source>
        <dbReference type="ARBA" id="ARBA00023170"/>
    </source>
</evidence>
<dbReference type="PANTHER" id="PTHR25466:SF14">
    <property type="entry name" value="BUTYROPHILIN SUBFAMILY 2 MEMBER A2-LIKE-RELATED"/>
    <property type="match status" value="1"/>
</dbReference>
<dbReference type="GO" id="GO:0007166">
    <property type="term" value="P:cell surface receptor signaling pathway"/>
    <property type="evidence" value="ECO:0007669"/>
    <property type="project" value="TreeGrafter"/>
</dbReference>
<proteinExistence type="predicted"/>
<keyword evidence="4 12" id="KW-0732">Signal</keyword>
<dbReference type="GO" id="GO:0071222">
    <property type="term" value="P:cellular response to lipopolysaccharide"/>
    <property type="evidence" value="ECO:0007669"/>
    <property type="project" value="TreeGrafter"/>
</dbReference>
<dbReference type="InterPro" id="IPR036179">
    <property type="entry name" value="Ig-like_dom_sf"/>
</dbReference>
<evidence type="ECO:0000256" key="2">
    <source>
        <dbReference type="ARBA" id="ARBA00022475"/>
    </source>
</evidence>
<keyword evidence="7" id="KW-1015">Disulfide bond</keyword>
<dbReference type="InterPro" id="IPR051713">
    <property type="entry name" value="T-cell_Activation_Regulation"/>
</dbReference>
<keyword evidence="3 11" id="KW-0812">Transmembrane</keyword>
<feature type="transmembrane region" description="Helical" evidence="11">
    <location>
        <begin position="212"/>
        <end position="234"/>
    </location>
</feature>
<keyword evidence="6 11" id="KW-0472">Membrane</keyword>
<dbReference type="GO" id="GO:0006955">
    <property type="term" value="P:immune response"/>
    <property type="evidence" value="ECO:0007669"/>
    <property type="project" value="TreeGrafter"/>
</dbReference>
<dbReference type="Proteomes" id="UP000694383">
    <property type="component" value="Unplaced"/>
</dbReference>
<dbReference type="GO" id="GO:0042102">
    <property type="term" value="P:positive regulation of T cell proliferation"/>
    <property type="evidence" value="ECO:0007669"/>
    <property type="project" value="TreeGrafter"/>
</dbReference>
<organism evidence="14 15">
    <name type="scientific">Oryzias sinensis</name>
    <name type="common">Chinese medaka</name>
    <dbReference type="NCBI Taxonomy" id="183150"/>
    <lineage>
        <taxon>Eukaryota</taxon>
        <taxon>Metazoa</taxon>
        <taxon>Chordata</taxon>
        <taxon>Craniata</taxon>
        <taxon>Vertebrata</taxon>
        <taxon>Euteleostomi</taxon>
        <taxon>Actinopterygii</taxon>
        <taxon>Neopterygii</taxon>
        <taxon>Teleostei</taxon>
        <taxon>Neoteleostei</taxon>
        <taxon>Acanthomorphata</taxon>
        <taxon>Ovalentaria</taxon>
        <taxon>Atherinomorphae</taxon>
        <taxon>Beloniformes</taxon>
        <taxon>Adrianichthyidae</taxon>
        <taxon>Oryziinae</taxon>
        <taxon>Oryzias</taxon>
    </lineage>
</organism>
<dbReference type="InterPro" id="IPR007110">
    <property type="entry name" value="Ig-like_dom"/>
</dbReference>
<dbReference type="PANTHER" id="PTHR25466">
    <property type="entry name" value="T-LYMPHOCYTE ACTIVATION ANTIGEN"/>
    <property type="match status" value="1"/>
</dbReference>
<dbReference type="PROSITE" id="PS50835">
    <property type="entry name" value="IG_LIKE"/>
    <property type="match status" value="1"/>
</dbReference>
<comment type="subcellular location">
    <subcellularLocation>
        <location evidence="1">Cell membrane</location>
        <topology evidence="1">Single-pass type I membrane protein</topology>
    </subcellularLocation>
</comment>
<keyword evidence="2" id="KW-1003">Cell membrane</keyword>
<reference evidence="14" key="2">
    <citation type="submission" date="2025-09" db="UniProtKB">
        <authorList>
            <consortium name="Ensembl"/>
        </authorList>
    </citation>
    <scope>IDENTIFICATION</scope>
</reference>
<evidence type="ECO:0000256" key="3">
    <source>
        <dbReference type="ARBA" id="ARBA00022692"/>
    </source>
</evidence>
<keyword evidence="8" id="KW-0675">Receptor</keyword>
<accession>A0A8C7WUB2</accession>
<keyword evidence="15" id="KW-1185">Reference proteome</keyword>
<evidence type="ECO:0000256" key="1">
    <source>
        <dbReference type="ARBA" id="ARBA00004251"/>
    </source>
</evidence>
<evidence type="ECO:0000313" key="15">
    <source>
        <dbReference type="Proteomes" id="UP000694383"/>
    </source>
</evidence>
<dbReference type="GO" id="GO:0009897">
    <property type="term" value="C:external side of plasma membrane"/>
    <property type="evidence" value="ECO:0007669"/>
    <property type="project" value="TreeGrafter"/>
</dbReference>
<evidence type="ECO:0000256" key="12">
    <source>
        <dbReference type="SAM" id="SignalP"/>
    </source>
</evidence>
<evidence type="ECO:0000259" key="13">
    <source>
        <dbReference type="PROSITE" id="PS50835"/>
    </source>
</evidence>
<evidence type="ECO:0000256" key="7">
    <source>
        <dbReference type="ARBA" id="ARBA00023157"/>
    </source>
</evidence>
<reference evidence="14" key="1">
    <citation type="submission" date="2025-08" db="UniProtKB">
        <authorList>
            <consortium name="Ensembl"/>
        </authorList>
    </citation>
    <scope>IDENTIFICATION</scope>
</reference>
<sequence length="275" mass="31141">ELCSFNLLGLFVCAAPIRGLFLEMSRLSGFEEMKCIVQDVFPAPRVTWETEPPTLEAFKPFTRMTADKRGLYTVDSRLKKMEGKPDLIYISWTSSLIEREIKGSEGKDLTLPCSAPTYLNKPSLQWTFSTSNESTQILTYNSQSGRSITLSPWEGQVELDIYNAHFGDGSVRLMNPHRSRNAGGYTCVFSTPYSSHTERNKVTFSSEKDTSFWWIFGLVGGLLLLVLTGLFAFLKLRGKHQHAESKARSLQRTRLIQTSEAFRPNKCVLLYLKVV</sequence>
<dbReference type="GeneTree" id="ENSGT00990000204208"/>
<dbReference type="GO" id="GO:0031295">
    <property type="term" value="P:T cell costimulation"/>
    <property type="evidence" value="ECO:0007669"/>
    <property type="project" value="TreeGrafter"/>
</dbReference>
<evidence type="ECO:0000256" key="6">
    <source>
        <dbReference type="ARBA" id="ARBA00023136"/>
    </source>
</evidence>
<dbReference type="Gene3D" id="2.60.40.10">
    <property type="entry name" value="Immunoglobulins"/>
    <property type="match status" value="2"/>
</dbReference>
<evidence type="ECO:0000256" key="4">
    <source>
        <dbReference type="ARBA" id="ARBA00022729"/>
    </source>
</evidence>
<feature type="signal peptide" evidence="12">
    <location>
        <begin position="1"/>
        <end position="19"/>
    </location>
</feature>
<dbReference type="GO" id="GO:0042130">
    <property type="term" value="P:negative regulation of T cell proliferation"/>
    <property type="evidence" value="ECO:0007669"/>
    <property type="project" value="TreeGrafter"/>
</dbReference>
<dbReference type="InterPro" id="IPR013106">
    <property type="entry name" value="Ig_V-set"/>
</dbReference>
<evidence type="ECO:0000256" key="11">
    <source>
        <dbReference type="SAM" id="Phobius"/>
    </source>
</evidence>
<evidence type="ECO:0000256" key="5">
    <source>
        <dbReference type="ARBA" id="ARBA00022989"/>
    </source>
</evidence>
<dbReference type="SUPFAM" id="SSF48726">
    <property type="entry name" value="Immunoglobulin"/>
    <property type="match status" value="1"/>
</dbReference>